<feature type="domain" description="Reverse transcriptase" evidence="1">
    <location>
        <begin position="155"/>
        <end position="411"/>
    </location>
</feature>
<proteinExistence type="predicted"/>
<dbReference type="AlphaFoldDB" id="V5G2A3"/>
<name>V5G2A3_ANOGL</name>
<dbReference type="PANTHER" id="PTHR33332">
    <property type="entry name" value="REVERSE TRANSCRIPTASE DOMAIN-CONTAINING PROTEIN"/>
    <property type="match status" value="1"/>
</dbReference>
<protein>
    <submittedName>
        <fullName evidence="2">Putative RNA-directed DNA polymerase from transposon BS</fullName>
    </submittedName>
</protein>
<reference evidence="2" key="1">
    <citation type="submission" date="2013-07" db="EMBL/GenBank/DDBJ databases">
        <title>Midgut Transcriptome Profiling of Anoplphora glabripennis, a Lignocellulose Degrading, Wood-Boring Cerambycid.</title>
        <authorList>
            <person name="Scully E.D."/>
            <person name="Hoover K."/>
            <person name="Carlson J.E."/>
            <person name="Tien M."/>
            <person name="Geib S.M."/>
        </authorList>
    </citation>
    <scope>NUCLEOTIDE SEQUENCE</scope>
</reference>
<keyword evidence="2" id="KW-0548">Nucleotidyltransferase</keyword>
<dbReference type="Pfam" id="PF00078">
    <property type="entry name" value="RVT_1"/>
    <property type="match status" value="1"/>
</dbReference>
<keyword evidence="2" id="KW-0695">RNA-directed DNA polymerase</keyword>
<dbReference type="InterPro" id="IPR043502">
    <property type="entry name" value="DNA/RNA_pol_sf"/>
</dbReference>
<gene>
    <name evidence="2" type="primary">RTBS</name>
</gene>
<evidence type="ECO:0000313" key="2">
    <source>
        <dbReference type="EMBL" id="JAB64145.1"/>
    </source>
</evidence>
<keyword evidence="2" id="KW-0808">Transferase</keyword>
<evidence type="ECO:0000259" key="1">
    <source>
        <dbReference type="PROSITE" id="PS50878"/>
    </source>
</evidence>
<accession>V5G2A3</accession>
<dbReference type="SUPFAM" id="SSF56672">
    <property type="entry name" value="DNA/RNA polymerases"/>
    <property type="match status" value="1"/>
</dbReference>
<dbReference type="EMBL" id="GALX01004321">
    <property type="protein sequence ID" value="JAB64145.1"/>
    <property type="molecule type" value="Transcribed_RNA"/>
</dbReference>
<dbReference type="CDD" id="cd01650">
    <property type="entry name" value="RT_nLTR_like"/>
    <property type="match status" value="1"/>
</dbReference>
<sequence>MMLQKIHCTTISILICKETILLLSMQQKKRAFENYINTSSNKLKASWNIVNQERNMVQSVSLPTLSATEFNEYFTNIANTLRESIPASNLSIERLFAREPSSSSFFIKPVSEDTVLQAVKSLKDSPCTDVFEMNSRILKETIELILPFLTSLINVCFNRGIFPQCFKLTKILPMFKQGDPNLTNNYRPISIIPIFGKVIEVIMKARLYTFLENNSVLCASQFGFRPNRSTTNAVQGVVKDVIRGLEKGEHTAIALCDLTKAFDCVPHELLLAKLEHYGVRGLPLVFFKSYLMDRSQCVTINNNVSEFKVNNHGVPQGSILGPILFLIFINDIHYSLLPNKCILFADDTTLLVSHRDCSQLNVLMNQLIERAEQWFSFNKLTVYIEKTQRLTISSNRANVKGDQVKLLGVVIDDGLNWAGHVGYLLKALPSTIFLLRQLKSVVRLETLISSYFAFFHSRLCYAVILWGNSSQSNKIFSLQKKAIRVLAGLSGREHCQPHFINFGILPLPCLYIYYTLTEIHKNINSFCLQSDIHIYNTRNSNAIRTDRFRLTRSQSNSLKVGLYNKLLLNR</sequence>
<dbReference type="InterPro" id="IPR000477">
    <property type="entry name" value="RT_dom"/>
</dbReference>
<dbReference type="GO" id="GO:0003964">
    <property type="term" value="F:RNA-directed DNA polymerase activity"/>
    <property type="evidence" value="ECO:0007669"/>
    <property type="project" value="UniProtKB-KW"/>
</dbReference>
<organism evidence="2">
    <name type="scientific">Anoplophora glabripennis</name>
    <name type="common">Asian longhorn beetle</name>
    <name type="synonym">Anoplophora nobilis</name>
    <dbReference type="NCBI Taxonomy" id="217634"/>
    <lineage>
        <taxon>Eukaryota</taxon>
        <taxon>Metazoa</taxon>
        <taxon>Ecdysozoa</taxon>
        <taxon>Arthropoda</taxon>
        <taxon>Hexapoda</taxon>
        <taxon>Insecta</taxon>
        <taxon>Pterygota</taxon>
        <taxon>Neoptera</taxon>
        <taxon>Endopterygota</taxon>
        <taxon>Coleoptera</taxon>
        <taxon>Polyphaga</taxon>
        <taxon>Cucujiformia</taxon>
        <taxon>Chrysomeloidea</taxon>
        <taxon>Cerambycidae</taxon>
        <taxon>Lamiinae</taxon>
        <taxon>Lamiini</taxon>
        <taxon>Anoplophora</taxon>
    </lineage>
</organism>
<dbReference type="PROSITE" id="PS50878">
    <property type="entry name" value="RT_POL"/>
    <property type="match status" value="1"/>
</dbReference>